<gene>
    <name evidence="1" type="ORF">NQ318_018106</name>
</gene>
<dbReference type="AlphaFoldDB" id="A0AAV8ZCP0"/>
<keyword evidence="2" id="KW-1185">Reference proteome</keyword>
<evidence type="ECO:0000313" key="2">
    <source>
        <dbReference type="Proteomes" id="UP001162162"/>
    </source>
</evidence>
<organism evidence="1 2">
    <name type="scientific">Aromia moschata</name>
    <dbReference type="NCBI Taxonomy" id="1265417"/>
    <lineage>
        <taxon>Eukaryota</taxon>
        <taxon>Metazoa</taxon>
        <taxon>Ecdysozoa</taxon>
        <taxon>Arthropoda</taxon>
        <taxon>Hexapoda</taxon>
        <taxon>Insecta</taxon>
        <taxon>Pterygota</taxon>
        <taxon>Neoptera</taxon>
        <taxon>Endopterygota</taxon>
        <taxon>Coleoptera</taxon>
        <taxon>Polyphaga</taxon>
        <taxon>Cucujiformia</taxon>
        <taxon>Chrysomeloidea</taxon>
        <taxon>Cerambycidae</taxon>
        <taxon>Cerambycinae</taxon>
        <taxon>Callichromatini</taxon>
        <taxon>Aromia</taxon>
    </lineage>
</organism>
<accession>A0AAV8ZCP0</accession>
<comment type="caution">
    <text evidence="1">The sequence shown here is derived from an EMBL/GenBank/DDBJ whole genome shotgun (WGS) entry which is preliminary data.</text>
</comment>
<dbReference type="Proteomes" id="UP001162162">
    <property type="component" value="Unassembled WGS sequence"/>
</dbReference>
<evidence type="ECO:0000313" key="1">
    <source>
        <dbReference type="EMBL" id="KAJ8962149.1"/>
    </source>
</evidence>
<protein>
    <submittedName>
        <fullName evidence="1">Uncharacterized protein</fullName>
    </submittedName>
</protein>
<reference evidence="1" key="1">
    <citation type="journal article" date="2023" name="Insect Mol. Biol.">
        <title>Genome sequencing provides insights into the evolution of gene families encoding plant cell wall-degrading enzymes in longhorned beetles.</title>
        <authorList>
            <person name="Shin N.R."/>
            <person name="Okamura Y."/>
            <person name="Kirsch R."/>
            <person name="Pauchet Y."/>
        </authorList>
    </citation>
    <scope>NUCLEOTIDE SEQUENCE</scope>
    <source>
        <strain evidence="1">AMC_N1</strain>
    </source>
</reference>
<proteinExistence type="predicted"/>
<name>A0AAV8ZCP0_9CUCU</name>
<sequence length="191" mass="22227">MEFNIEVRKKQLQSLDQYITSSKDKVQSILDYLGWNAKKLLDKEVKITCSVKPSHQIQLKNVEHIEKCCLKTLGYSPDEQFLSEPLHNPTSSIKLDNVKKLEILGQARYNNPKFKAAWNGHDCDPMTSDRIFSTFSVDERITLYDYCAKNTEGPPTPKEFIIHDDRKEEKLATEEELLVKERNSKRRPNQI</sequence>
<dbReference type="EMBL" id="JAPWTK010000003">
    <property type="protein sequence ID" value="KAJ8962149.1"/>
    <property type="molecule type" value="Genomic_DNA"/>
</dbReference>